<protein>
    <submittedName>
        <fullName evidence="2">Uncharacterized protein</fullName>
    </submittedName>
</protein>
<name>A0A2T3BF83_AMORE</name>
<organism evidence="2 3">
    <name type="scientific">Amorphotheca resinae ATCC 22711</name>
    <dbReference type="NCBI Taxonomy" id="857342"/>
    <lineage>
        <taxon>Eukaryota</taxon>
        <taxon>Fungi</taxon>
        <taxon>Dikarya</taxon>
        <taxon>Ascomycota</taxon>
        <taxon>Pezizomycotina</taxon>
        <taxon>Leotiomycetes</taxon>
        <taxon>Helotiales</taxon>
        <taxon>Amorphothecaceae</taxon>
        <taxon>Amorphotheca</taxon>
    </lineage>
</organism>
<feature type="transmembrane region" description="Helical" evidence="1">
    <location>
        <begin position="84"/>
        <end position="104"/>
    </location>
</feature>
<proteinExistence type="predicted"/>
<dbReference type="GeneID" id="36571475"/>
<dbReference type="RefSeq" id="XP_024725513.1">
    <property type="nucleotide sequence ID" value="XM_024863394.1"/>
</dbReference>
<reference evidence="2 3" key="1">
    <citation type="journal article" date="2018" name="New Phytol.">
        <title>Comparative genomics and transcriptomics depict ericoid mycorrhizal fungi as versatile saprotrophs and plant mutualists.</title>
        <authorList>
            <person name="Martino E."/>
            <person name="Morin E."/>
            <person name="Grelet G.A."/>
            <person name="Kuo A."/>
            <person name="Kohler A."/>
            <person name="Daghino S."/>
            <person name="Barry K.W."/>
            <person name="Cichocki N."/>
            <person name="Clum A."/>
            <person name="Dockter R.B."/>
            <person name="Hainaut M."/>
            <person name="Kuo R.C."/>
            <person name="LaButti K."/>
            <person name="Lindahl B.D."/>
            <person name="Lindquist E.A."/>
            <person name="Lipzen A."/>
            <person name="Khouja H.R."/>
            <person name="Magnuson J."/>
            <person name="Murat C."/>
            <person name="Ohm R.A."/>
            <person name="Singer S.W."/>
            <person name="Spatafora J.W."/>
            <person name="Wang M."/>
            <person name="Veneault-Fourrey C."/>
            <person name="Henrissat B."/>
            <person name="Grigoriev I.V."/>
            <person name="Martin F.M."/>
            <person name="Perotto S."/>
        </authorList>
    </citation>
    <scope>NUCLEOTIDE SEQUENCE [LARGE SCALE GENOMIC DNA]</scope>
    <source>
        <strain evidence="2 3">ATCC 22711</strain>
    </source>
</reference>
<keyword evidence="1" id="KW-0812">Transmembrane</keyword>
<dbReference type="EMBL" id="KZ679006">
    <property type="protein sequence ID" value="PSS27988.1"/>
    <property type="molecule type" value="Genomic_DNA"/>
</dbReference>
<keyword evidence="3" id="KW-1185">Reference proteome</keyword>
<sequence>MVWDGDPVDQSDVCTLVTLALSRKSTNIHDPLTTLATETKTFSSVLNSLPNRISISSSSLLFSPLQSVSLSSTIIYTQHTEKGYALFILPFNLVHVTIPILILIPHLPAHCYCRRIESLSSRSHYLTITLIISSLRRNWHRRLVSVPDTTQERRR</sequence>
<evidence type="ECO:0000313" key="2">
    <source>
        <dbReference type="EMBL" id="PSS27988.1"/>
    </source>
</evidence>
<gene>
    <name evidence="2" type="ORF">M430DRAFT_161355</name>
</gene>
<keyword evidence="1" id="KW-0472">Membrane</keyword>
<dbReference type="Proteomes" id="UP000241818">
    <property type="component" value="Unassembled WGS sequence"/>
</dbReference>
<dbReference type="AlphaFoldDB" id="A0A2T3BF83"/>
<evidence type="ECO:0000313" key="3">
    <source>
        <dbReference type="Proteomes" id="UP000241818"/>
    </source>
</evidence>
<keyword evidence="1" id="KW-1133">Transmembrane helix</keyword>
<accession>A0A2T3BF83</accession>
<evidence type="ECO:0000256" key="1">
    <source>
        <dbReference type="SAM" id="Phobius"/>
    </source>
</evidence>
<dbReference type="InParanoid" id="A0A2T3BF83"/>